<name>X1M2G3_9ZZZZ</name>
<feature type="transmembrane region" description="Helical" evidence="1">
    <location>
        <begin position="130"/>
        <end position="148"/>
    </location>
</feature>
<dbReference type="EMBL" id="BARV01005193">
    <property type="protein sequence ID" value="GAI12266.1"/>
    <property type="molecule type" value="Genomic_DNA"/>
</dbReference>
<feature type="non-terminal residue" evidence="2">
    <location>
        <position position="1"/>
    </location>
</feature>
<reference evidence="2" key="1">
    <citation type="journal article" date="2014" name="Front. Microbiol.">
        <title>High frequency of phylogenetically diverse reductive dehalogenase-homologous genes in deep subseafloor sedimentary metagenomes.</title>
        <authorList>
            <person name="Kawai M."/>
            <person name="Futagami T."/>
            <person name="Toyoda A."/>
            <person name="Takaki Y."/>
            <person name="Nishi S."/>
            <person name="Hori S."/>
            <person name="Arai W."/>
            <person name="Tsubouchi T."/>
            <person name="Morono Y."/>
            <person name="Uchiyama I."/>
            <person name="Ito T."/>
            <person name="Fujiyama A."/>
            <person name="Inagaki F."/>
            <person name="Takami H."/>
        </authorList>
    </citation>
    <scope>NUCLEOTIDE SEQUENCE</scope>
    <source>
        <strain evidence="2">Expedition CK06-06</strain>
    </source>
</reference>
<evidence type="ECO:0000313" key="2">
    <source>
        <dbReference type="EMBL" id="GAI12266.1"/>
    </source>
</evidence>
<gene>
    <name evidence="2" type="ORF">S06H3_10954</name>
</gene>
<keyword evidence="1" id="KW-0812">Transmembrane</keyword>
<organism evidence="2">
    <name type="scientific">marine sediment metagenome</name>
    <dbReference type="NCBI Taxonomy" id="412755"/>
    <lineage>
        <taxon>unclassified sequences</taxon>
        <taxon>metagenomes</taxon>
        <taxon>ecological metagenomes</taxon>
    </lineage>
</organism>
<accession>X1M2G3</accession>
<keyword evidence="1" id="KW-0472">Membrane</keyword>
<sequence>PEFTDAKFREKKAGYVKEHGYSITIPKFRDIVHMGLHKPMTEGEKVLWYSGRKMEIGKSRQIELYYQKQRSKERYQKMLASPIPNVITNITSVLAAVDDTQDAIISLAAIGRIACVFLPKIIVRFLAWPIGLLWFIAAIMGLLIGPSACALNPMQCKRYMRMKLAMRAKTLKGKSRTMGKRVKAAAKYEKARLKAGLKGYATSGKFYPSFSEAIQMAQVTDNIWGVGLSIGPLFGCAYDLISGGVRWAIG</sequence>
<evidence type="ECO:0000256" key="1">
    <source>
        <dbReference type="SAM" id="Phobius"/>
    </source>
</evidence>
<feature type="non-terminal residue" evidence="2">
    <location>
        <position position="250"/>
    </location>
</feature>
<keyword evidence="1" id="KW-1133">Transmembrane helix</keyword>
<dbReference type="AlphaFoldDB" id="X1M2G3"/>
<proteinExistence type="predicted"/>
<protein>
    <submittedName>
        <fullName evidence="2">Uncharacterized protein</fullName>
    </submittedName>
</protein>
<comment type="caution">
    <text evidence="2">The sequence shown here is derived from an EMBL/GenBank/DDBJ whole genome shotgun (WGS) entry which is preliminary data.</text>
</comment>